<protein>
    <submittedName>
        <fullName evidence="1">Uncharacterized protein</fullName>
    </submittedName>
</protein>
<reference evidence="1" key="1">
    <citation type="journal article" date="2019" name="Nat. Med.">
        <title>A library of human gut bacterial isolates paired with longitudinal multiomics data enables mechanistic microbiome research.</title>
        <authorList>
            <person name="Poyet M."/>
            <person name="Groussin M."/>
            <person name="Gibbons S.M."/>
            <person name="Avila-Pacheco J."/>
            <person name="Jiang X."/>
            <person name="Kearney S.M."/>
            <person name="Perrotta A.R."/>
            <person name="Berdy B."/>
            <person name="Zhao S."/>
            <person name="Lieberman T.D."/>
            <person name="Swanson P.K."/>
            <person name="Smith M."/>
            <person name="Roesemann S."/>
            <person name="Alexander J.E."/>
            <person name="Rich S.A."/>
            <person name="Livny J."/>
            <person name="Vlamakis H."/>
            <person name="Clish C."/>
            <person name="Bullock K."/>
            <person name="Deik A."/>
            <person name="Scott J."/>
            <person name="Pierce K.A."/>
            <person name="Xavier R.J."/>
            <person name="Alm E.J."/>
        </authorList>
    </citation>
    <scope>NUCLEOTIDE SEQUENCE</scope>
    <source>
        <strain evidence="1">BIOML-A18</strain>
    </source>
</reference>
<organism evidence="1">
    <name type="scientific">Ligilactobacillus ruminis</name>
    <dbReference type="NCBI Taxonomy" id="1623"/>
    <lineage>
        <taxon>Bacteria</taxon>
        <taxon>Bacillati</taxon>
        <taxon>Bacillota</taxon>
        <taxon>Bacilli</taxon>
        <taxon>Lactobacillales</taxon>
        <taxon>Lactobacillaceae</taxon>
        <taxon>Ligilactobacillus</taxon>
    </lineage>
</organism>
<sequence length="83" mass="9601">MQKIEPLFNEQAISFKIRKKLDLDKLDSVFKVVACSKPSAEFRDDLVQGVFAASYRERDAKHLTMHIVSLKFKQSRKQSSKLT</sequence>
<comment type="caution">
    <text evidence="1">The sequence shown here is derived from an EMBL/GenBank/DDBJ whole genome shotgun (WGS) entry which is preliminary data.</text>
</comment>
<evidence type="ECO:0000313" key="1">
    <source>
        <dbReference type="EMBL" id="MSA68693.1"/>
    </source>
</evidence>
<name>A0A6A8H270_9LACO</name>
<proteinExistence type="predicted"/>
<dbReference type="AlphaFoldDB" id="A0A6A8H270"/>
<gene>
    <name evidence="1" type="ORF">GKC89_06275</name>
</gene>
<dbReference type="EMBL" id="WKOD01000015">
    <property type="protein sequence ID" value="MSA68693.1"/>
    <property type="molecule type" value="Genomic_DNA"/>
</dbReference>
<accession>A0A6A8H270</accession>